<dbReference type="Proteomes" id="UP000054047">
    <property type="component" value="Unassembled WGS sequence"/>
</dbReference>
<evidence type="ECO:0000256" key="1">
    <source>
        <dbReference type="ARBA" id="ARBA00022630"/>
    </source>
</evidence>
<name>A0A0C2FHZ6_9BILA</name>
<dbReference type="GO" id="GO:0006072">
    <property type="term" value="P:glycerol-3-phosphate metabolic process"/>
    <property type="evidence" value="ECO:0007669"/>
    <property type="project" value="InterPro"/>
</dbReference>
<dbReference type="AlphaFoldDB" id="A0A0C2FHZ6"/>
<keyword evidence="2" id="KW-0274">FAD</keyword>
<dbReference type="SUPFAM" id="SSF51905">
    <property type="entry name" value="FAD/NAD(P)-binding domain"/>
    <property type="match status" value="1"/>
</dbReference>
<dbReference type="GO" id="GO:0004368">
    <property type="term" value="F:glycerol-3-phosphate dehydrogenase (quinone) activity"/>
    <property type="evidence" value="ECO:0007669"/>
    <property type="project" value="InterPro"/>
</dbReference>
<dbReference type="EMBL" id="KN761448">
    <property type="protein sequence ID" value="KIH48225.1"/>
    <property type="molecule type" value="Genomic_DNA"/>
</dbReference>
<organism evidence="4 5">
    <name type="scientific">Ancylostoma duodenale</name>
    <dbReference type="NCBI Taxonomy" id="51022"/>
    <lineage>
        <taxon>Eukaryota</taxon>
        <taxon>Metazoa</taxon>
        <taxon>Ecdysozoa</taxon>
        <taxon>Nematoda</taxon>
        <taxon>Chromadorea</taxon>
        <taxon>Rhabditida</taxon>
        <taxon>Rhabditina</taxon>
        <taxon>Rhabditomorpha</taxon>
        <taxon>Strongyloidea</taxon>
        <taxon>Ancylostomatidae</taxon>
        <taxon>Ancylostomatinae</taxon>
        <taxon>Ancylostoma</taxon>
    </lineage>
</organism>
<dbReference type="Gene3D" id="3.50.50.60">
    <property type="entry name" value="FAD/NAD(P)-binding domain"/>
    <property type="match status" value="1"/>
</dbReference>
<protein>
    <recommendedName>
        <fullName evidence="6">Glycerol-3-phosphate dehydrogenase</fullName>
    </recommendedName>
</protein>
<gene>
    <name evidence="4" type="ORF">ANCDUO_21708</name>
</gene>
<dbReference type="PRINTS" id="PR01001">
    <property type="entry name" value="FADG3PDH"/>
</dbReference>
<keyword evidence="1" id="KW-0285">Flavoprotein</keyword>
<keyword evidence="3" id="KW-0560">Oxidoreductase</keyword>
<evidence type="ECO:0000256" key="2">
    <source>
        <dbReference type="ARBA" id="ARBA00022827"/>
    </source>
</evidence>
<accession>A0A0C2FHZ6</accession>
<reference evidence="4 5" key="1">
    <citation type="submission" date="2013-12" db="EMBL/GenBank/DDBJ databases">
        <title>Draft genome of the parsitic nematode Ancylostoma duodenale.</title>
        <authorList>
            <person name="Mitreva M."/>
        </authorList>
    </citation>
    <scope>NUCLEOTIDE SEQUENCE [LARGE SCALE GENOMIC DNA]</scope>
    <source>
        <strain evidence="4 5">Zhejiang</strain>
    </source>
</reference>
<evidence type="ECO:0000313" key="5">
    <source>
        <dbReference type="Proteomes" id="UP000054047"/>
    </source>
</evidence>
<sequence length="74" mass="8128">MHQPPTLFDTHCILKEYFRTAHADKLADLNKRPPNALPSRKELVEALKTDEEFDILIIGGGATGAGVALDAQTR</sequence>
<dbReference type="InterPro" id="IPR036188">
    <property type="entry name" value="FAD/NAD-bd_sf"/>
</dbReference>
<feature type="non-terminal residue" evidence="4">
    <location>
        <position position="74"/>
    </location>
</feature>
<keyword evidence="5" id="KW-1185">Reference proteome</keyword>
<dbReference type="InterPro" id="IPR000447">
    <property type="entry name" value="G3P_DH_FAD-dep"/>
</dbReference>
<evidence type="ECO:0008006" key="6">
    <source>
        <dbReference type="Google" id="ProtNLM"/>
    </source>
</evidence>
<proteinExistence type="predicted"/>
<evidence type="ECO:0000256" key="3">
    <source>
        <dbReference type="ARBA" id="ARBA00023002"/>
    </source>
</evidence>
<evidence type="ECO:0000313" key="4">
    <source>
        <dbReference type="EMBL" id="KIH48225.1"/>
    </source>
</evidence>